<accession>A0AAJ2PYU4</accession>
<dbReference type="Proteomes" id="UP001273589">
    <property type="component" value="Unassembled WGS sequence"/>
</dbReference>
<evidence type="ECO:0000313" key="1">
    <source>
        <dbReference type="EMBL" id="MDX3136265.1"/>
    </source>
</evidence>
<dbReference type="InterPro" id="IPR029016">
    <property type="entry name" value="GAF-like_dom_sf"/>
</dbReference>
<feature type="non-terminal residue" evidence="1">
    <location>
        <position position="1"/>
    </location>
</feature>
<dbReference type="SUPFAM" id="SSF55781">
    <property type="entry name" value="GAF domain-like"/>
    <property type="match status" value="1"/>
</dbReference>
<organism evidence="1 2">
    <name type="scientific">Streptomyces europaeiscabiei</name>
    <dbReference type="NCBI Taxonomy" id="146819"/>
    <lineage>
        <taxon>Bacteria</taxon>
        <taxon>Bacillati</taxon>
        <taxon>Actinomycetota</taxon>
        <taxon>Actinomycetes</taxon>
        <taxon>Kitasatosporales</taxon>
        <taxon>Streptomycetaceae</taxon>
        <taxon>Streptomyces</taxon>
    </lineage>
</organism>
<sequence>QPGPSHLAGHAGIPVRYGPGHPALQCVERAGSVRASAGAAPPEAARDWATGRQWPPDTVHSLCTVLRSRGRTLGVVTFLRGANRTPFERTDAVYAEDIAVRIATALDLEALERSAD</sequence>
<comment type="caution">
    <text evidence="1">The sequence shown here is derived from an EMBL/GenBank/DDBJ whole genome shotgun (WGS) entry which is preliminary data.</text>
</comment>
<evidence type="ECO:0000313" key="2">
    <source>
        <dbReference type="Proteomes" id="UP001273589"/>
    </source>
</evidence>
<reference evidence="1" key="1">
    <citation type="journal article" date="2023" name="Microb. Genom.">
        <title>Mesoterricola silvestris gen. nov., sp. nov., Mesoterricola sediminis sp. nov., Geothrix oryzae sp. nov., Geothrix edaphica sp. nov., Geothrix rubra sp. nov., and Geothrix limicola sp. nov., six novel members of Acidobacteriota isolated from soils.</title>
        <authorList>
            <person name="Weisberg A.J."/>
            <person name="Pearce E."/>
            <person name="Kramer C.G."/>
            <person name="Chang J.H."/>
            <person name="Clarke C.R."/>
        </authorList>
    </citation>
    <scope>NUCLEOTIDE SEQUENCE</scope>
    <source>
        <strain evidence="1">ND06-05F</strain>
    </source>
</reference>
<protein>
    <submittedName>
        <fullName evidence="1">Diguanylate cyclase</fullName>
    </submittedName>
</protein>
<gene>
    <name evidence="1" type="ORF">PV367_42215</name>
</gene>
<dbReference type="Gene3D" id="3.30.450.40">
    <property type="match status" value="1"/>
</dbReference>
<dbReference type="AlphaFoldDB" id="A0AAJ2PYU4"/>
<proteinExistence type="predicted"/>
<dbReference type="EMBL" id="JARAWN010000536">
    <property type="protein sequence ID" value="MDX3136265.1"/>
    <property type="molecule type" value="Genomic_DNA"/>
</dbReference>
<name>A0AAJ2PYU4_9ACTN</name>